<proteinExistence type="predicted"/>
<gene>
    <name evidence="2" type="ORF">MNBD_GAMMA05-1288</name>
</gene>
<accession>A0A3B0XDL1</accession>
<dbReference type="PANTHER" id="PTHR42997">
    <property type="entry name" value="HIT FAMILY HYDROLASE"/>
    <property type="match status" value="1"/>
</dbReference>
<dbReference type="EMBL" id="UOFE01000043">
    <property type="protein sequence ID" value="VAW54686.1"/>
    <property type="molecule type" value="Genomic_DNA"/>
</dbReference>
<dbReference type="Gene3D" id="3.30.428.10">
    <property type="entry name" value="HIT-like"/>
    <property type="match status" value="1"/>
</dbReference>
<dbReference type="PROSITE" id="PS00892">
    <property type="entry name" value="HIT_1"/>
    <property type="match status" value="1"/>
</dbReference>
<dbReference type="InterPro" id="IPR036265">
    <property type="entry name" value="HIT-like_sf"/>
</dbReference>
<dbReference type="GO" id="GO:0003824">
    <property type="term" value="F:catalytic activity"/>
    <property type="evidence" value="ECO:0007669"/>
    <property type="project" value="InterPro"/>
</dbReference>
<sequence>MTESSNKKKFDLNNPCIFCHPREDEILAENEYAQIVADNSPVSDGHCLIVPRRHIKTLFEATKEENHAFFELIKAAKEIIQKQGYTPDGYNIGSNNDLAAGQSVFHLHIHVIPRYVGDVEQPKGGIRQVIPKKASYDTSNR</sequence>
<dbReference type="InterPro" id="IPR019808">
    <property type="entry name" value="Histidine_triad_CS"/>
</dbReference>
<dbReference type="InterPro" id="IPR052908">
    <property type="entry name" value="AP-4-A_phosphorylase"/>
</dbReference>
<evidence type="ECO:0000313" key="2">
    <source>
        <dbReference type="EMBL" id="VAW54686.1"/>
    </source>
</evidence>
<organism evidence="2">
    <name type="scientific">hydrothermal vent metagenome</name>
    <dbReference type="NCBI Taxonomy" id="652676"/>
    <lineage>
        <taxon>unclassified sequences</taxon>
        <taxon>metagenomes</taxon>
        <taxon>ecological metagenomes</taxon>
    </lineage>
</organism>
<reference evidence="2" key="1">
    <citation type="submission" date="2018-06" db="EMBL/GenBank/DDBJ databases">
        <authorList>
            <person name="Zhirakovskaya E."/>
        </authorList>
    </citation>
    <scope>NUCLEOTIDE SEQUENCE</scope>
</reference>
<dbReference type="SUPFAM" id="SSF54197">
    <property type="entry name" value="HIT-like"/>
    <property type="match status" value="1"/>
</dbReference>
<dbReference type="Pfam" id="PF01230">
    <property type="entry name" value="HIT"/>
    <property type="match status" value="1"/>
</dbReference>
<evidence type="ECO:0000259" key="1">
    <source>
        <dbReference type="PROSITE" id="PS51084"/>
    </source>
</evidence>
<dbReference type="AlphaFoldDB" id="A0A3B0XDL1"/>
<dbReference type="PANTHER" id="PTHR42997:SF1">
    <property type="entry name" value="AP-4-A PHOSPHORYLASE"/>
    <property type="match status" value="1"/>
</dbReference>
<name>A0A3B0XDL1_9ZZZZ</name>
<dbReference type="PROSITE" id="PS51084">
    <property type="entry name" value="HIT_2"/>
    <property type="match status" value="1"/>
</dbReference>
<dbReference type="InterPro" id="IPR011146">
    <property type="entry name" value="HIT-like"/>
</dbReference>
<protein>
    <recommendedName>
        <fullName evidence="1">HIT domain-containing protein</fullName>
    </recommendedName>
</protein>
<dbReference type="InterPro" id="IPR001310">
    <property type="entry name" value="Histidine_triad_HIT"/>
</dbReference>
<feature type="domain" description="HIT" evidence="1">
    <location>
        <begin position="14"/>
        <end position="121"/>
    </location>
</feature>
<dbReference type="PRINTS" id="PR00332">
    <property type="entry name" value="HISTRIAD"/>
</dbReference>